<organism evidence="3 4">
    <name type="scientific">Kineococcus radiotolerans</name>
    <dbReference type="NCBI Taxonomy" id="131568"/>
    <lineage>
        <taxon>Bacteria</taxon>
        <taxon>Bacillati</taxon>
        <taxon>Actinomycetota</taxon>
        <taxon>Actinomycetes</taxon>
        <taxon>Kineosporiales</taxon>
        <taxon>Kineosporiaceae</taxon>
        <taxon>Kineococcus</taxon>
    </lineage>
</organism>
<evidence type="ECO:0000259" key="2">
    <source>
        <dbReference type="Pfam" id="PF20026"/>
    </source>
</evidence>
<gene>
    <name evidence="3" type="ORF">FHR75_003833</name>
</gene>
<feature type="domain" description="DUF6434" evidence="2">
    <location>
        <begin position="76"/>
        <end position="134"/>
    </location>
</feature>
<dbReference type="Proteomes" id="UP000533269">
    <property type="component" value="Unassembled WGS sequence"/>
</dbReference>
<comment type="caution">
    <text evidence="3">The sequence shown here is derived from an EMBL/GenBank/DDBJ whole genome shotgun (WGS) entry which is preliminary data.</text>
</comment>
<dbReference type="EMBL" id="JACHVY010000004">
    <property type="protein sequence ID" value="MBB2902997.1"/>
    <property type="molecule type" value="Genomic_DNA"/>
</dbReference>
<dbReference type="RefSeq" id="WP_183392627.1">
    <property type="nucleotide sequence ID" value="NZ_JACHVY010000004.1"/>
</dbReference>
<reference evidence="3 4" key="1">
    <citation type="submission" date="2020-08" db="EMBL/GenBank/DDBJ databases">
        <title>The Agave Microbiome: Exploring the role of microbial communities in plant adaptations to desert environments.</title>
        <authorList>
            <person name="Partida-Martinez L.P."/>
        </authorList>
    </citation>
    <scope>NUCLEOTIDE SEQUENCE [LARGE SCALE GENOMIC DNA]</scope>
    <source>
        <strain evidence="3 4">AS2.23</strain>
    </source>
</reference>
<sequence length="197" mass="21499">MTEPAARPALSGDTTGAELQRWYWLKEELVAFARSRGISTAGGKAELTARIVAVLDGHPVPEPPGRRADRGPQLRGPLSANDVIPPGQRCSQAVRAWFVEHAGPGFRFDEPLRTFFADADGTRTLGDALAHWHATRERGPSGIGRQFELNRFAREWHRNHPGGTRADALAAWRRYRALPVEARDDAAPGTGPSGPAR</sequence>
<dbReference type="Pfam" id="PF18953">
    <property type="entry name" value="SAP_new25"/>
    <property type="match status" value="1"/>
</dbReference>
<protein>
    <recommendedName>
        <fullName evidence="2">DUF6434 domain-containing protein</fullName>
    </recommendedName>
</protein>
<reference evidence="3 4" key="2">
    <citation type="submission" date="2020-08" db="EMBL/GenBank/DDBJ databases">
        <authorList>
            <person name="Partida-Martinez L."/>
            <person name="Huntemann M."/>
            <person name="Clum A."/>
            <person name="Wang J."/>
            <person name="Palaniappan K."/>
            <person name="Ritter S."/>
            <person name="Chen I.-M."/>
            <person name="Stamatis D."/>
            <person name="Reddy T."/>
            <person name="O'Malley R."/>
            <person name="Daum C."/>
            <person name="Shapiro N."/>
            <person name="Ivanova N."/>
            <person name="Kyrpides N."/>
            <person name="Woyke T."/>
        </authorList>
    </citation>
    <scope>NUCLEOTIDE SEQUENCE [LARGE SCALE GENOMIC DNA]</scope>
    <source>
        <strain evidence="3 4">AS2.23</strain>
    </source>
</reference>
<dbReference type="InterPro" id="IPR045492">
    <property type="entry name" value="DUF6434"/>
</dbReference>
<accession>A0A7W4TQW4</accession>
<name>A0A7W4TQW4_KINRA</name>
<dbReference type="AlphaFoldDB" id="A0A7W4TQW4"/>
<proteinExistence type="predicted"/>
<feature type="region of interest" description="Disordered" evidence="1">
    <location>
        <begin position="57"/>
        <end position="82"/>
    </location>
</feature>
<evidence type="ECO:0000256" key="1">
    <source>
        <dbReference type="SAM" id="MobiDB-lite"/>
    </source>
</evidence>
<evidence type="ECO:0000313" key="4">
    <source>
        <dbReference type="Proteomes" id="UP000533269"/>
    </source>
</evidence>
<evidence type="ECO:0000313" key="3">
    <source>
        <dbReference type="EMBL" id="MBB2902997.1"/>
    </source>
</evidence>
<dbReference type="Pfam" id="PF20026">
    <property type="entry name" value="DUF6434"/>
    <property type="match status" value="1"/>
</dbReference>